<feature type="region of interest" description="Disordered" evidence="8">
    <location>
        <begin position="1"/>
        <end position="39"/>
    </location>
</feature>
<evidence type="ECO:0000313" key="10">
    <source>
        <dbReference type="Proteomes" id="UP000652219"/>
    </source>
</evidence>
<protein>
    <recommendedName>
        <fullName evidence="2">Mitochondrial transcription factor 1</fullName>
    </recommendedName>
</protein>
<dbReference type="GO" id="GO:0003723">
    <property type="term" value="F:RNA binding"/>
    <property type="evidence" value="ECO:0007669"/>
    <property type="project" value="UniProtKB-KW"/>
</dbReference>
<dbReference type="InterPro" id="IPR023165">
    <property type="entry name" value="rRNA_Ade_diMease-like_C"/>
</dbReference>
<feature type="region of interest" description="Disordered" evidence="8">
    <location>
        <begin position="618"/>
        <end position="639"/>
    </location>
</feature>
<dbReference type="EMBL" id="WIGN01000659">
    <property type="protein sequence ID" value="KAF6786146.1"/>
    <property type="molecule type" value="Genomic_DNA"/>
</dbReference>
<dbReference type="AlphaFoldDB" id="A0A8H6IMY4"/>
<dbReference type="GO" id="GO:0008168">
    <property type="term" value="F:methyltransferase activity"/>
    <property type="evidence" value="ECO:0007669"/>
    <property type="project" value="UniProtKB-KW"/>
</dbReference>
<proteinExistence type="predicted"/>
<feature type="compositionally biased region" description="Basic and acidic residues" evidence="8">
    <location>
        <begin position="82"/>
        <end position="94"/>
    </location>
</feature>
<name>A0A8H6IMY4_9PEZI</name>
<dbReference type="Proteomes" id="UP000652219">
    <property type="component" value="Unassembled WGS sequence"/>
</dbReference>
<dbReference type="SUPFAM" id="SSF53335">
    <property type="entry name" value="S-adenosyl-L-methionine-dependent methyltransferases"/>
    <property type="match status" value="1"/>
</dbReference>
<keyword evidence="3" id="KW-0489">Methyltransferase</keyword>
<sequence>MLSVLRNCRHAPTPSPLTRRLARAPAQRRASTTPKISPGKASALAGFKAPAAKADRLNKNLLHGYTPLARALQDTGGYHADLGQKRSLKDPDFKPKKKIDRPKVDNKRVHVVDEKLCDDILDYIGPSLQRHVGCDLVDMYPGAGLWSRKLSDVLKPRSHILMEPEDAFYRPFLEPLLSRPNTRLLPQSGIVWKELNDALANLENQTPQPREGNPDPQRNDTLLVTANLVWYPKKRFRHFTSAAQLVLYQLLNSTRTSQLFQRYGNVRLLLWTRPDDHRNTLARSIMMRRKSALEAEMTCEYMAEVAGPEIEERYRRDTWMDIEGSARAQRLMKDAGMEIPKRRKMDLTLEAEPYVDSAEPLAGRKPPIFKRPYHRELQNIERAHAEKPFSPRSQMRIRLAVLRSHLKRDAAEAEAFLPLAEEMEELTKLWRSGSVPESELMARDAAWNAKVDKLSKHDKSDFRNYMAALHLLRQDPPVMLWDRRPYEPLKVNAKEFFPNVECSLLDIQPKATHPLLREVGGATSGASDLFDMIQRAMISPGLDPPRKTLERIAPGAADWIIPRCPSLRDPAQGGTVGTGMREMSTDMLNEKQWTEILEAFMDWPFRPTIHELIGRLTEDAEEETESGGGSNFSADAAMS</sequence>
<evidence type="ECO:0000256" key="3">
    <source>
        <dbReference type="ARBA" id="ARBA00022603"/>
    </source>
</evidence>
<dbReference type="GO" id="GO:0006391">
    <property type="term" value="P:transcription initiation at mitochondrial promoter"/>
    <property type="evidence" value="ECO:0007669"/>
    <property type="project" value="TreeGrafter"/>
</dbReference>
<dbReference type="Gene3D" id="1.10.8.100">
    <property type="entry name" value="Ribosomal RNA adenine dimethylase-like, domain 2"/>
    <property type="match status" value="1"/>
</dbReference>
<feature type="region of interest" description="Disordered" evidence="8">
    <location>
        <begin position="80"/>
        <end position="101"/>
    </location>
</feature>
<comment type="caution">
    <text evidence="9">The sequence shown here is derived from an EMBL/GenBank/DDBJ whole genome shotgun (WGS) entry which is preliminary data.</text>
</comment>
<evidence type="ECO:0000256" key="6">
    <source>
        <dbReference type="ARBA" id="ARBA00022884"/>
    </source>
</evidence>
<dbReference type="GO" id="GO:0005759">
    <property type="term" value="C:mitochondrial matrix"/>
    <property type="evidence" value="ECO:0007669"/>
    <property type="project" value="TreeGrafter"/>
</dbReference>
<comment type="subcellular location">
    <subcellularLocation>
        <location evidence="1">Mitochondrion</location>
    </subcellularLocation>
</comment>
<reference evidence="9 10" key="1">
    <citation type="journal article" date="2020" name="Phytopathology">
        <title>Genome Sequence Resources of Colletotrichum truncatum, C. plurivorum, C. musicola, and C. sojae: Four Species Pathogenic to Soybean (Glycine max).</title>
        <authorList>
            <person name="Rogerio F."/>
            <person name="Boufleur T.R."/>
            <person name="Ciampi-Guillardi M."/>
            <person name="Sukno S.A."/>
            <person name="Thon M.R."/>
            <person name="Massola Junior N.S."/>
            <person name="Baroncelli R."/>
        </authorList>
    </citation>
    <scope>NUCLEOTIDE SEQUENCE [LARGE SCALE GENOMIC DNA]</scope>
    <source>
        <strain evidence="9 10">LFN0009</strain>
    </source>
</reference>
<dbReference type="Gene3D" id="3.40.50.150">
    <property type="entry name" value="Vaccinia Virus protein VP39"/>
    <property type="match status" value="1"/>
</dbReference>
<evidence type="ECO:0000256" key="1">
    <source>
        <dbReference type="ARBA" id="ARBA00004173"/>
    </source>
</evidence>
<keyword evidence="6" id="KW-0694">RNA-binding</keyword>
<evidence type="ECO:0000313" key="9">
    <source>
        <dbReference type="EMBL" id="KAF6786146.1"/>
    </source>
</evidence>
<keyword evidence="5" id="KW-0949">S-adenosyl-L-methionine</keyword>
<evidence type="ECO:0000256" key="7">
    <source>
        <dbReference type="ARBA" id="ARBA00024915"/>
    </source>
</evidence>
<evidence type="ECO:0000256" key="8">
    <source>
        <dbReference type="SAM" id="MobiDB-lite"/>
    </source>
</evidence>
<organism evidence="9 10">
    <name type="scientific">Colletotrichum sojae</name>
    <dbReference type="NCBI Taxonomy" id="2175907"/>
    <lineage>
        <taxon>Eukaryota</taxon>
        <taxon>Fungi</taxon>
        <taxon>Dikarya</taxon>
        <taxon>Ascomycota</taxon>
        <taxon>Pezizomycotina</taxon>
        <taxon>Sordariomycetes</taxon>
        <taxon>Hypocreomycetidae</taxon>
        <taxon>Glomerellales</taxon>
        <taxon>Glomerellaceae</taxon>
        <taxon>Colletotrichum</taxon>
        <taxon>Colletotrichum orchidearum species complex</taxon>
    </lineage>
</organism>
<keyword evidence="4" id="KW-0808">Transferase</keyword>
<dbReference type="InterPro" id="IPR029063">
    <property type="entry name" value="SAM-dependent_MTases_sf"/>
</dbReference>
<accession>A0A8H6IMY4</accession>
<dbReference type="GO" id="GO:0034245">
    <property type="term" value="C:mitochondrial DNA-directed RNA polymerase complex"/>
    <property type="evidence" value="ECO:0007669"/>
    <property type="project" value="TreeGrafter"/>
</dbReference>
<gene>
    <name evidence="9" type="ORF">CSOJ01_15481</name>
</gene>
<dbReference type="PANTHER" id="PTHR11727">
    <property type="entry name" value="DIMETHYLADENOSINE TRANSFERASE"/>
    <property type="match status" value="1"/>
</dbReference>
<dbReference type="GO" id="GO:0032259">
    <property type="term" value="P:methylation"/>
    <property type="evidence" value="ECO:0007669"/>
    <property type="project" value="UniProtKB-KW"/>
</dbReference>
<evidence type="ECO:0000256" key="2">
    <source>
        <dbReference type="ARBA" id="ARBA00013836"/>
    </source>
</evidence>
<evidence type="ECO:0000256" key="5">
    <source>
        <dbReference type="ARBA" id="ARBA00022691"/>
    </source>
</evidence>
<keyword evidence="10" id="KW-1185">Reference proteome</keyword>
<evidence type="ECO:0000256" key="4">
    <source>
        <dbReference type="ARBA" id="ARBA00022679"/>
    </source>
</evidence>
<dbReference type="InterPro" id="IPR001737">
    <property type="entry name" value="KsgA/Erm"/>
</dbReference>
<dbReference type="GO" id="GO:0034246">
    <property type="term" value="F:mitochondrial transcription factor activity"/>
    <property type="evidence" value="ECO:0007669"/>
    <property type="project" value="TreeGrafter"/>
</dbReference>
<dbReference type="PANTHER" id="PTHR11727:SF17">
    <property type="entry name" value="DIMETHYLADENOSINE TRANSFERASE 1, MITOCHONDRIAL"/>
    <property type="match status" value="1"/>
</dbReference>
<comment type="function">
    <text evidence="7">Mitochondrial transcription factor that confers selective promoter recognition on the core subunit of the yeast mitochondrial RNA polymerase. Interacts with DNA in a non-specific manner.</text>
</comment>